<accession>A0ABW4CCM8</accession>
<evidence type="ECO:0000313" key="2">
    <source>
        <dbReference type="EMBL" id="MFD1427706.1"/>
    </source>
</evidence>
<name>A0ABW4CCM8_9BACL</name>
<comment type="caution">
    <text evidence="2">The sequence shown here is derived from an EMBL/GenBank/DDBJ whole genome shotgun (WGS) entry which is preliminary data.</text>
</comment>
<dbReference type="Proteomes" id="UP001597282">
    <property type="component" value="Unassembled WGS sequence"/>
</dbReference>
<gene>
    <name evidence="2" type="ORF">ACFQ4Y_12400</name>
</gene>
<dbReference type="EMBL" id="JBHTNU010000012">
    <property type="protein sequence ID" value="MFD1427706.1"/>
    <property type="molecule type" value="Genomic_DNA"/>
</dbReference>
<feature type="region of interest" description="Disordered" evidence="1">
    <location>
        <begin position="1"/>
        <end position="29"/>
    </location>
</feature>
<keyword evidence="3" id="KW-1185">Reference proteome</keyword>
<proteinExistence type="predicted"/>
<organism evidence="2 3">
    <name type="scientific">Kroppenstedtia sanguinis</name>
    <dbReference type="NCBI Taxonomy" id="1380684"/>
    <lineage>
        <taxon>Bacteria</taxon>
        <taxon>Bacillati</taxon>
        <taxon>Bacillota</taxon>
        <taxon>Bacilli</taxon>
        <taxon>Bacillales</taxon>
        <taxon>Thermoactinomycetaceae</taxon>
        <taxon>Kroppenstedtia</taxon>
    </lineage>
</organism>
<protein>
    <submittedName>
        <fullName evidence="2">Uncharacterized protein</fullName>
    </submittedName>
</protein>
<sequence length="69" mass="7932">MISSLDASERAHWEARSSSTPPGSGHRLTRLKLPQPLFDQVPVPENQMRHNFRRGFHHSLSDMPSRERA</sequence>
<evidence type="ECO:0000313" key="3">
    <source>
        <dbReference type="Proteomes" id="UP001597282"/>
    </source>
</evidence>
<dbReference type="RefSeq" id="WP_143457194.1">
    <property type="nucleotide sequence ID" value="NZ_JBHTNU010000012.1"/>
</dbReference>
<evidence type="ECO:0000256" key="1">
    <source>
        <dbReference type="SAM" id="MobiDB-lite"/>
    </source>
</evidence>
<reference evidence="3" key="1">
    <citation type="journal article" date="2019" name="Int. J. Syst. Evol. Microbiol.">
        <title>The Global Catalogue of Microorganisms (GCM) 10K type strain sequencing project: providing services to taxonomists for standard genome sequencing and annotation.</title>
        <authorList>
            <consortium name="The Broad Institute Genomics Platform"/>
            <consortium name="The Broad Institute Genome Sequencing Center for Infectious Disease"/>
            <person name="Wu L."/>
            <person name="Ma J."/>
        </authorList>
    </citation>
    <scope>NUCLEOTIDE SEQUENCE [LARGE SCALE GENOMIC DNA]</scope>
    <source>
        <strain evidence="3">S1</strain>
    </source>
</reference>